<sequence>AGSTSLLLALAAVAGQEGAWCALTALPHVGWRAAAEAGLVLDRVAVVPRPGPDAPAVLGALVDGFDVLVLGRCPALSERDRRSISSRLRAREAVLLSTDPWPGAQLVLQARQRTWDGLGQGWGHLQAQELTVSAAGRGAVGTGRSVQVRLGPVGVQPSVEEQPAVLDAPLLQAV</sequence>
<dbReference type="EMBL" id="JARACI010001188">
    <property type="protein sequence ID" value="MDD9208072.1"/>
    <property type="molecule type" value="Genomic_DNA"/>
</dbReference>
<keyword evidence="2" id="KW-1185">Reference proteome</keyword>
<dbReference type="Proteomes" id="UP001165561">
    <property type="component" value="Unassembled WGS sequence"/>
</dbReference>
<name>A0ABT5U166_9MICO</name>
<reference evidence="1" key="1">
    <citation type="submission" date="2023-02" db="EMBL/GenBank/DDBJ databases">
        <title>Georgenia sp.10Sc9-8, isolated from a soil sample collected from the Taklamakan desert.</title>
        <authorList>
            <person name="Liu S."/>
        </authorList>
    </citation>
    <scope>NUCLEOTIDE SEQUENCE</scope>
    <source>
        <strain evidence="1">10Sc9-8</strain>
    </source>
</reference>
<comment type="caution">
    <text evidence="1">The sequence shown here is derived from an EMBL/GenBank/DDBJ whole genome shotgun (WGS) entry which is preliminary data.</text>
</comment>
<evidence type="ECO:0000313" key="2">
    <source>
        <dbReference type="Proteomes" id="UP001165561"/>
    </source>
</evidence>
<protein>
    <recommendedName>
        <fullName evidence="3">Recombinase A</fullName>
    </recommendedName>
</protein>
<evidence type="ECO:0000313" key="1">
    <source>
        <dbReference type="EMBL" id="MDD9208072.1"/>
    </source>
</evidence>
<accession>A0ABT5U166</accession>
<proteinExistence type="predicted"/>
<gene>
    <name evidence="1" type="ORF">PU560_16595</name>
</gene>
<organism evidence="1 2">
    <name type="scientific">Georgenia halotolerans</name>
    <dbReference type="NCBI Taxonomy" id="3028317"/>
    <lineage>
        <taxon>Bacteria</taxon>
        <taxon>Bacillati</taxon>
        <taxon>Actinomycetota</taxon>
        <taxon>Actinomycetes</taxon>
        <taxon>Micrococcales</taxon>
        <taxon>Bogoriellaceae</taxon>
        <taxon>Georgenia</taxon>
    </lineage>
</organism>
<feature type="non-terminal residue" evidence="1">
    <location>
        <position position="1"/>
    </location>
</feature>
<evidence type="ECO:0008006" key="3">
    <source>
        <dbReference type="Google" id="ProtNLM"/>
    </source>
</evidence>